<sequence>MIRTALFLAASEEGEYQGLYQLFSITGKHLLLPGNSLNSTGAER</sequence>
<proteinExistence type="predicted"/>
<reference evidence="1 2" key="1">
    <citation type="journal article" date="2011" name="BMC Genomics">
        <title>Genome sequencing reveals diversification of virulence factor content and possible host adaptation in distinct subpopulations of Salmonella enterica.</title>
        <authorList>
            <person name="den Bakker H.C."/>
            <person name="Moreno Switt A.I."/>
            <person name="Govoni G."/>
            <person name="Cummings C.A."/>
            <person name="Ranieri M.L."/>
            <person name="Degoricija L."/>
            <person name="Hoelzer K."/>
            <person name="Rodriguez-Rivera L.D."/>
            <person name="Brown S."/>
            <person name="Bolchacova E."/>
            <person name="Furtado M.R."/>
            <person name="Wiedmann M."/>
        </authorList>
    </citation>
    <scope>NUCLEOTIDE SEQUENCE [LARGE SCALE GENOMIC DNA]</scope>
    <source>
        <strain evidence="1 2">R8-3404</strain>
    </source>
</reference>
<gene>
    <name evidence="1" type="ORF">LTSEUGA_0531</name>
</gene>
<evidence type="ECO:0000313" key="1">
    <source>
        <dbReference type="EMBL" id="EHC95980.1"/>
    </source>
</evidence>
<comment type="caution">
    <text evidence="1">The sequence shown here is derived from an EMBL/GenBank/DDBJ whole genome shotgun (WGS) entry which is preliminary data.</text>
</comment>
<evidence type="ECO:0000313" key="2">
    <source>
        <dbReference type="Proteomes" id="UP000003915"/>
    </source>
</evidence>
<organism evidence="1 2">
    <name type="scientific">Salmonella enterica subsp. enterica serovar Uganda str. R8-3404</name>
    <dbReference type="NCBI Taxonomy" id="913083"/>
    <lineage>
        <taxon>Bacteria</taxon>
        <taxon>Pseudomonadati</taxon>
        <taxon>Pseudomonadota</taxon>
        <taxon>Gammaproteobacteria</taxon>
        <taxon>Enterobacterales</taxon>
        <taxon>Enterobacteriaceae</taxon>
        <taxon>Salmonella</taxon>
    </lineage>
</organism>
<accession>A0A6C8H8A1</accession>
<name>A0A6C8H8A1_SALET</name>
<dbReference type="EMBL" id="AFCV01000139">
    <property type="protein sequence ID" value="EHC95980.1"/>
    <property type="molecule type" value="Genomic_DNA"/>
</dbReference>
<dbReference type="AlphaFoldDB" id="A0A6C8H8A1"/>
<protein>
    <submittedName>
        <fullName evidence="1">Uncharacterized protein</fullName>
    </submittedName>
</protein>
<dbReference type="Proteomes" id="UP000003915">
    <property type="component" value="Unassembled WGS sequence"/>
</dbReference>